<dbReference type="AlphaFoldDB" id="A0A8B8CGV4"/>
<dbReference type="OrthoDB" id="445007at2759"/>
<dbReference type="PANTHER" id="PTHR20883:SF51">
    <property type="entry name" value="PHYTANOYL-COA HYDROXYLASE"/>
    <property type="match status" value="1"/>
</dbReference>
<dbReference type="Pfam" id="PF05721">
    <property type="entry name" value="PhyH"/>
    <property type="match status" value="1"/>
</dbReference>
<reference evidence="3" key="1">
    <citation type="submission" date="2025-08" db="UniProtKB">
        <authorList>
            <consortium name="RefSeq"/>
        </authorList>
    </citation>
    <scope>IDENTIFICATION</scope>
    <source>
        <tissue evidence="3">Whole sample</tissue>
    </source>
</reference>
<comment type="cofactor">
    <cofactor evidence="1">
        <name>Fe cation</name>
        <dbReference type="ChEBI" id="CHEBI:24875"/>
    </cofactor>
</comment>
<dbReference type="InterPro" id="IPR008775">
    <property type="entry name" value="Phytyl_CoA_dOase-like"/>
</dbReference>
<dbReference type="SUPFAM" id="SSF51197">
    <property type="entry name" value="Clavaminate synthase-like"/>
    <property type="match status" value="1"/>
</dbReference>
<dbReference type="PANTHER" id="PTHR20883">
    <property type="entry name" value="PHYTANOYL-COA DIOXYGENASE DOMAIN CONTAINING 1"/>
    <property type="match status" value="1"/>
</dbReference>
<name>A0A8B8CGV4_CRAVI</name>
<proteinExistence type="predicted"/>
<dbReference type="Gene3D" id="2.60.120.620">
    <property type="entry name" value="q2cbj1_9rhob like domain"/>
    <property type="match status" value="1"/>
</dbReference>
<protein>
    <submittedName>
        <fullName evidence="3">Uncharacterized protein LOC111118520</fullName>
    </submittedName>
</protein>
<evidence type="ECO:0000313" key="3">
    <source>
        <dbReference type="RefSeq" id="XP_022313746.1"/>
    </source>
</evidence>
<dbReference type="GeneID" id="111118520"/>
<gene>
    <name evidence="3" type="primary">LOC111118520</name>
</gene>
<dbReference type="KEGG" id="cvn:111118520"/>
<keyword evidence="2" id="KW-1185">Reference proteome</keyword>
<dbReference type="Proteomes" id="UP000694844">
    <property type="component" value="Chromosome 2"/>
</dbReference>
<sequence length="293" mass="33931">MEETMENHSEYTYTDNFKLPETARKDFEDYGYILIRGLLDQEEINKILEVLQGSDAMMKENYEFDEVNKEKKTQRIIWSHPGSDVTGMVARSEKVAGTCEQLLGGEVYHYHGKMILKGAQKGARHLWHQDYGYWYNNGCLFPDMMTVFIPLDPCKKENGCLQILEGSHKCGRIDHHPVLNQAEADLQRVEELQKTCPHLYVEMNPGDALFFHCNLLHHSSDNNSDMRRWVYICTYNKASNNPTLEHHHPRYTPLKKVPNSAIKACMNYTDMSGKDFIHPNRNASLTSHIRAVH</sequence>
<evidence type="ECO:0000256" key="1">
    <source>
        <dbReference type="ARBA" id="ARBA00001962"/>
    </source>
</evidence>
<dbReference type="RefSeq" id="XP_022313746.1">
    <property type="nucleotide sequence ID" value="XM_022458038.1"/>
</dbReference>
<organism evidence="2 3">
    <name type="scientific">Crassostrea virginica</name>
    <name type="common">Eastern oyster</name>
    <dbReference type="NCBI Taxonomy" id="6565"/>
    <lineage>
        <taxon>Eukaryota</taxon>
        <taxon>Metazoa</taxon>
        <taxon>Spiralia</taxon>
        <taxon>Lophotrochozoa</taxon>
        <taxon>Mollusca</taxon>
        <taxon>Bivalvia</taxon>
        <taxon>Autobranchia</taxon>
        <taxon>Pteriomorphia</taxon>
        <taxon>Ostreida</taxon>
        <taxon>Ostreoidea</taxon>
        <taxon>Ostreidae</taxon>
        <taxon>Crassostrea</taxon>
    </lineage>
</organism>
<accession>A0A8B8CGV4</accession>
<evidence type="ECO:0000313" key="2">
    <source>
        <dbReference type="Proteomes" id="UP000694844"/>
    </source>
</evidence>